<evidence type="ECO:0000256" key="5">
    <source>
        <dbReference type="ARBA" id="ARBA00022692"/>
    </source>
</evidence>
<keyword evidence="5 9" id="KW-0812">Transmembrane</keyword>
<keyword evidence="2" id="KW-0813">Transport</keyword>
<dbReference type="PANTHER" id="PTHR35011:SF10">
    <property type="entry name" value="TRAP TRANSPORTER SMALL PERMEASE PROTEIN"/>
    <property type="match status" value="1"/>
</dbReference>
<accession>A0A2G6KKZ1</accession>
<evidence type="ECO:0000313" key="12">
    <source>
        <dbReference type="Proteomes" id="UP000230821"/>
    </source>
</evidence>
<evidence type="ECO:0000313" key="11">
    <source>
        <dbReference type="EMBL" id="PIE36305.1"/>
    </source>
</evidence>
<dbReference type="Proteomes" id="UP000230821">
    <property type="component" value="Unassembled WGS sequence"/>
</dbReference>
<dbReference type="PANTHER" id="PTHR35011">
    <property type="entry name" value="2,3-DIKETO-L-GULONATE TRAP TRANSPORTER SMALL PERMEASE PROTEIN YIAM"/>
    <property type="match status" value="1"/>
</dbReference>
<comment type="similarity">
    <text evidence="8">Belongs to the TRAP transporter small permease family.</text>
</comment>
<proteinExistence type="inferred from homology"/>
<dbReference type="AlphaFoldDB" id="A0A2G6KKZ1"/>
<evidence type="ECO:0000256" key="8">
    <source>
        <dbReference type="ARBA" id="ARBA00038436"/>
    </source>
</evidence>
<dbReference type="GO" id="GO:0022857">
    <property type="term" value="F:transmembrane transporter activity"/>
    <property type="evidence" value="ECO:0007669"/>
    <property type="project" value="TreeGrafter"/>
</dbReference>
<protein>
    <recommendedName>
        <fullName evidence="10">Tripartite ATP-independent periplasmic transporters DctQ component domain-containing protein</fullName>
    </recommendedName>
</protein>
<keyword evidence="3" id="KW-1003">Cell membrane</keyword>
<dbReference type="InterPro" id="IPR055348">
    <property type="entry name" value="DctQ"/>
</dbReference>
<dbReference type="EMBL" id="PDSK01000020">
    <property type="protein sequence ID" value="PIE36305.1"/>
    <property type="molecule type" value="Genomic_DNA"/>
</dbReference>
<sequence length="161" mass="17534">MAVFRTHIVQLAKKLDMLAALAIVAMVCLTCADVLMRFFRRPIAGTYELVSFLGALTVSFAIAHTTAEQSHVAVSLIVRLLPQNIQRMIESVVALLGMFLFALISWQSVLYGMDCQAYGEVSLTLELPVHPIIYGIAFGAAVVCLVLLADFMDAIAKVKTS</sequence>
<comment type="caution">
    <text evidence="11">The sequence shown here is derived from an EMBL/GenBank/DDBJ whole genome shotgun (WGS) entry which is preliminary data.</text>
</comment>
<feature type="transmembrane region" description="Helical" evidence="9">
    <location>
        <begin position="132"/>
        <end position="152"/>
    </location>
</feature>
<keyword evidence="4" id="KW-0997">Cell inner membrane</keyword>
<dbReference type="Pfam" id="PF04290">
    <property type="entry name" value="DctQ"/>
    <property type="match status" value="1"/>
</dbReference>
<evidence type="ECO:0000256" key="3">
    <source>
        <dbReference type="ARBA" id="ARBA00022475"/>
    </source>
</evidence>
<dbReference type="GO" id="GO:0015740">
    <property type="term" value="P:C4-dicarboxylate transport"/>
    <property type="evidence" value="ECO:0007669"/>
    <property type="project" value="TreeGrafter"/>
</dbReference>
<keyword evidence="6 9" id="KW-1133">Transmembrane helix</keyword>
<gene>
    <name evidence="11" type="ORF">CSA56_00610</name>
</gene>
<evidence type="ECO:0000256" key="6">
    <source>
        <dbReference type="ARBA" id="ARBA00022989"/>
    </source>
</evidence>
<feature type="transmembrane region" description="Helical" evidence="9">
    <location>
        <begin position="18"/>
        <end position="39"/>
    </location>
</feature>
<dbReference type="GO" id="GO:0005886">
    <property type="term" value="C:plasma membrane"/>
    <property type="evidence" value="ECO:0007669"/>
    <property type="project" value="UniProtKB-SubCell"/>
</dbReference>
<evidence type="ECO:0000256" key="4">
    <source>
        <dbReference type="ARBA" id="ARBA00022519"/>
    </source>
</evidence>
<feature type="domain" description="Tripartite ATP-independent periplasmic transporters DctQ component" evidence="10">
    <location>
        <begin position="26"/>
        <end position="155"/>
    </location>
</feature>
<name>A0A2G6KKZ1_9BACT</name>
<evidence type="ECO:0000256" key="7">
    <source>
        <dbReference type="ARBA" id="ARBA00023136"/>
    </source>
</evidence>
<evidence type="ECO:0000256" key="1">
    <source>
        <dbReference type="ARBA" id="ARBA00004429"/>
    </source>
</evidence>
<evidence type="ECO:0000256" key="2">
    <source>
        <dbReference type="ARBA" id="ARBA00022448"/>
    </source>
</evidence>
<evidence type="ECO:0000259" key="10">
    <source>
        <dbReference type="Pfam" id="PF04290"/>
    </source>
</evidence>
<feature type="transmembrane region" description="Helical" evidence="9">
    <location>
        <begin position="88"/>
        <end position="112"/>
    </location>
</feature>
<keyword evidence="7 9" id="KW-0472">Membrane</keyword>
<dbReference type="InterPro" id="IPR007387">
    <property type="entry name" value="TRAP_DctQ"/>
</dbReference>
<comment type="subcellular location">
    <subcellularLocation>
        <location evidence="1">Cell inner membrane</location>
        <topology evidence="1">Multi-pass membrane protein</topology>
    </subcellularLocation>
</comment>
<reference evidence="11 12" key="1">
    <citation type="submission" date="2017-10" db="EMBL/GenBank/DDBJ databases">
        <title>Novel microbial diversity and functional potential in the marine mammal oral microbiome.</title>
        <authorList>
            <person name="Dudek N.K."/>
            <person name="Sun C.L."/>
            <person name="Burstein D."/>
            <person name="Kantor R.S."/>
            <person name="Aliaga Goltsman D.S."/>
            <person name="Bik E.M."/>
            <person name="Thomas B.C."/>
            <person name="Banfield J.F."/>
            <person name="Relman D.A."/>
        </authorList>
    </citation>
    <scope>NUCLEOTIDE SEQUENCE [LARGE SCALE GENOMIC DNA]</scope>
    <source>
        <strain evidence="11">DOLJORAL78_47_16</strain>
    </source>
</reference>
<organism evidence="11 12">
    <name type="scientific">candidate division KSB3 bacterium</name>
    <dbReference type="NCBI Taxonomy" id="2044937"/>
    <lineage>
        <taxon>Bacteria</taxon>
        <taxon>candidate division KSB3</taxon>
    </lineage>
</organism>
<feature type="transmembrane region" description="Helical" evidence="9">
    <location>
        <begin position="45"/>
        <end position="67"/>
    </location>
</feature>
<evidence type="ECO:0000256" key="9">
    <source>
        <dbReference type="SAM" id="Phobius"/>
    </source>
</evidence>